<feature type="region of interest" description="Disordered" evidence="1">
    <location>
        <begin position="64"/>
        <end position="90"/>
    </location>
</feature>
<dbReference type="RefSeq" id="WP_129892612.1">
    <property type="nucleotide sequence ID" value="NZ_CP035758.1"/>
</dbReference>
<dbReference type="OrthoDB" id="165693at2"/>
<dbReference type="PROSITE" id="PS50943">
    <property type="entry name" value="HTH_CROC1"/>
    <property type="match status" value="1"/>
</dbReference>
<dbReference type="CDD" id="cd00093">
    <property type="entry name" value="HTH_XRE"/>
    <property type="match status" value="1"/>
</dbReference>
<dbReference type="Pfam" id="PF13443">
    <property type="entry name" value="HTH_26"/>
    <property type="match status" value="1"/>
</dbReference>
<gene>
    <name evidence="3" type="ORF">EPA93_38520</name>
</gene>
<dbReference type="InterPro" id="IPR001387">
    <property type="entry name" value="Cro/C1-type_HTH"/>
</dbReference>
<dbReference type="SUPFAM" id="SSF47413">
    <property type="entry name" value="lambda repressor-like DNA-binding domains"/>
    <property type="match status" value="1"/>
</dbReference>
<protein>
    <submittedName>
        <fullName evidence="3">XRE family transcriptional regulator</fullName>
    </submittedName>
</protein>
<dbReference type="AlphaFoldDB" id="A0A4V0Z006"/>
<proteinExistence type="predicted"/>
<organism evidence="3 4">
    <name type="scientific">Ktedonosporobacter rubrisoli</name>
    <dbReference type="NCBI Taxonomy" id="2509675"/>
    <lineage>
        <taxon>Bacteria</taxon>
        <taxon>Bacillati</taxon>
        <taxon>Chloroflexota</taxon>
        <taxon>Ktedonobacteria</taxon>
        <taxon>Ktedonobacterales</taxon>
        <taxon>Ktedonosporobacteraceae</taxon>
        <taxon>Ktedonosporobacter</taxon>
    </lineage>
</organism>
<evidence type="ECO:0000256" key="1">
    <source>
        <dbReference type="SAM" id="MobiDB-lite"/>
    </source>
</evidence>
<sequence length="90" mass="10117">MIRLRVKEIAARRGISQRQLVLRSGLDIRVVQRVMRNSEENITLATLDKLARALNIDPSLLIESEPPLPKTLEESAAPLQDGESVDEDEK</sequence>
<dbReference type="EMBL" id="CP035758">
    <property type="protein sequence ID" value="QBD81551.1"/>
    <property type="molecule type" value="Genomic_DNA"/>
</dbReference>
<keyword evidence="4" id="KW-1185">Reference proteome</keyword>
<evidence type="ECO:0000259" key="2">
    <source>
        <dbReference type="PROSITE" id="PS50943"/>
    </source>
</evidence>
<dbReference type="GO" id="GO:0003677">
    <property type="term" value="F:DNA binding"/>
    <property type="evidence" value="ECO:0007669"/>
    <property type="project" value="InterPro"/>
</dbReference>
<reference evidence="3 4" key="1">
    <citation type="submission" date="2019-01" db="EMBL/GenBank/DDBJ databases">
        <title>Ktedonosporobacter rubrisoli SCAWS-G2.</title>
        <authorList>
            <person name="Huang Y."/>
            <person name="Yan B."/>
        </authorList>
    </citation>
    <scope>NUCLEOTIDE SEQUENCE [LARGE SCALE GENOMIC DNA]</scope>
    <source>
        <strain evidence="3 4">SCAWS-G2</strain>
    </source>
</reference>
<dbReference type="InterPro" id="IPR010982">
    <property type="entry name" value="Lambda_DNA-bd_dom_sf"/>
</dbReference>
<feature type="domain" description="HTH cro/C1-type" evidence="2">
    <location>
        <begin position="6"/>
        <end position="61"/>
    </location>
</feature>
<dbReference type="Proteomes" id="UP000290365">
    <property type="component" value="Chromosome"/>
</dbReference>
<evidence type="ECO:0000313" key="3">
    <source>
        <dbReference type="EMBL" id="QBD81551.1"/>
    </source>
</evidence>
<dbReference type="Gene3D" id="1.10.260.40">
    <property type="entry name" value="lambda repressor-like DNA-binding domains"/>
    <property type="match status" value="1"/>
</dbReference>
<dbReference type="KEGG" id="kbs:EPA93_38520"/>
<name>A0A4V0Z006_KTERU</name>
<accession>A0A4V0Z006</accession>
<dbReference type="SMART" id="SM00530">
    <property type="entry name" value="HTH_XRE"/>
    <property type="match status" value="1"/>
</dbReference>
<evidence type="ECO:0000313" key="4">
    <source>
        <dbReference type="Proteomes" id="UP000290365"/>
    </source>
</evidence>